<dbReference type="PANTHER" id="PTHR30204">
    <property type="entry name" value="REDOX-CYCLING DRUG-SENSING TRANSCRIPTIONAL ACTIVATOR SOXR"/>
    <property type="match status" value="1"/>
</dbReference>
<dbReference type="InterPro" id="IPR047057">
    <property type="entry name" value="MerR_fam"/>
</dbReference>
<evidence type="ECO:0000313" key="10">
    <source>
        <dbReference type="Proteomes" id="UP001253458"/>
    </source>
</evidence>
<reference evidence="7 9" key="1">
    <citation type="submission" date="2023-07" db="EMBL/GenBank/DDBJ databases">
        <title>Sorghum-associated microbial communities from plants grown in Nebraska, USA.</title>
        <authorList>
            <person name="Schachtman D."/>
        </authorList>
    </citation>
    <scope>NUCLEOTIDE SEQUENCE</scope>
    <source>
        <strain evidence="8 9">BE105</strain>
        <strain evidence="7">BE69</strain>
    </source>
</reference>
<dbReference type="EMBL" id="JAVDTL010000001">
    <property type="protein sequence ID" value="MDR6765116.1"/>
    <property type="molecule type" value="Genomic_DNA"/>
</dbReference>
<dbReference type="InterPro" id="IPR000551">
    <property type="entry name" value="MerR-type_HTH_dom"/>
</dbReference>
<evidence type="ECO:0000256" key="3">
    <source>
        <dbReference type="ARBA" id="ARBA00023125"/>
    </source>
</evidence>
<evidence type="ECO:0000313" key="7">
    <source>
        <dbReference type="EMBL" id="MDR6765116.1"/>
    </source>
</evidence>
<dbReference type="Pfam" id="PF09278">
    <property type="entry name" value="MerR-DNA-bind"/>
    <property type="match status" value="1"/>
</dbReference>
<dbReference type="EMBL" id="JAVDTS010000001">
    <property type="protein sequence ID" value="MDR6835553.1"/>
    <property type="molecule type" value="Genomic_DNA"/>
</dbReference>
<evidence type="ECO:0000259" key="6">
    <source>
        <dbReference type="PROSITE" id="PS50937"/>
    </source>
</evidence>
<dbReference type="Proteomes" id="UP001249076">
    <property type="component" value="Unassembled WGS sequence"/>
</dbReference>
<dbReference type="InterPro" id="IPR015358">
    <property type="entry name" value="Tscrpt_reg_MerR_DNA-bd"/>
</dbReference>
<dbReference type="Gene3D" id="1.10.1660.10">
    <property type="match status" value="1"/>
</dbReference>
<proteinExistence type="predicted"/>
<keyword evidence="4" id="KW-0804">Transcription</keyword>
<dbReference type="PROSITE" id="PS50937">
    <property type="entry name" value="HTH_MERR_2"/>
    <property type="match status" value="1"/>
</dbReference>
<dbReference type="GO" id="GO:0003700">
    <property type="term" value="F:DNA-binding transcription factor activity"/>
    <property type="evidence" value="ECO:0007669"/>
    <property type="project" value="InterPro"/>
</dbReference>
<organism evidence="7 10">
    <name type="scientific">Acidovorax delafieldii</name>
    <name type="common">Pseudomonas delafieldii</name>
    <dbReference type="NCBI Taxonomy" id="47920"/>
    <lineage>
        <taxon>Bacteria</taxon>
        <taxon>Pseudomonadati</taxon>
        <taxon>Pseudomonadota</taxon>
        <taxon>Betaproteobacteria</taxon>
        <taxon>Burkholderiales</taxon>
        <taxon>Comamonadaceae</taxon>
        <taxon>Acidovorax</taxon>
    </lineage>
</organism>
<dbReference type="AlphaFoldDB" id="A0AAJ2C3I6"/>
<accession>A0AAJ2C3I6</accession>
<feature type="compositionally biased region" description="Polar residues" evidence="5">
    <location>
        <begin position="115"/>
        <end position="134"/>
    </location>
</feature>
<dbReference type="GO" id="GO:0003677">
    <property type="term" value="F:DNA binding"/>
    <property type="evidence" value="ECO:0007669"/>
    <property type="project" value="UniProtKB-KW"/>
</dbReference>
<dbReference type="Proteomes" id="UP001253458">
    <property type="component" value="Unassembled WGS sequence"/>
</dbReference>
<evidence type="ECO:0000256" key="4">
    <source>
        <dbReference type="ARBA" id="ARBA00023163"/>
    </source>
</evidence>
<dbReference type="SUPFAM" id="SSF46955">
    <property type="entry name" value="Putative DNA-binding domain"/>
    <property type="match status" value="1"/>
</dbReference>
<keyword evidence="3 7" id="KW-0238">DNA-binding</keyword>
<keyword evidence="2" id="KW-0805">Transcription regulation</keyword>
<comment type="caution">
    <text evidence="7">The sequence shown here is derived from an EMBL/GenBank/DDBJ whole genome shotgun (WGS) entry which is preliminary data.</text>
</comment>
<dbReference type="PROSITE" id="PS00552">
    <property type="entry name" value="HTH_MERR_1"/>
    <property type="match status" value="1"/>
</dbReference>
<keyword evidence="9" id="KW-1185">Reference proteome</keyword>
<name>A0AAJ2C3I6_ACIDE</name>
<dbReference type="SMART" id="SM00422">
    <property type="entry name" value="HTH_MERR"/>
    <property type="match status" value="1"/>
</dbReference>
<protein>
    <submittedName>
        <fullName evidence="7">DNA-binding transcriptional MerR regulator</fullName>
    </submittedName>
</protein>
<dbReference type="RefSeq" id="WP_209816692.1">
    <property type="nucleotide sequence ID" value="NZ_JAVDTL010000001.1"/>
</dbReference>
<dbReference type="Pfam" id="PF00376">
    <property type="entry name" value="MerR"/>
    <property type="match status" value="1"/>
</dbReference>
<evidence type="ECO:0000256" key="2">
    <source>
        <dbReference type="ARBA" id="ARBA00023015"/>
    </source>
</evidence>
<feature type="region of interest" description="Disordered" evidence="5">
    <location>
        <begin position="113"/>
        <end position="152"/>
    </location>
</feature>
<dbReference type="PANTHER" id="PTHR30204:SF69">
    <property type="entry name" value="MERR-FAMILY TRANSCRIPTIONAL REGULATOR"/>
    <property type="match status" value="1"/>
</dbReference>
<evidence type="ECO:0000313" key="9">
    <source>
        <dbReference type="Proteomes" id="UP001249076"/>
    </source>
</evidence>
<dbReference type="InterPro" id="IPR009061">
    <property type="entry name" value="DNA-bd_dom_put_sf"/>
</dbReference>
<evidence type="ECO:0000313" key="8">
    <source>
        <dbReference type="EMBL" id="MDR6835553.1"/>
    </source>
</evidence>
<gene>
    <name evidence="7" type="ORF">J2W88_000374</name>
    <name evidence="8" type="ORF">J2W93_000374</name>
</gene>
<evidence type="ECO:0000256" key="1">
    <source>
        <dbReference type="ARBA" id="ARBA00022491"/>
    </source>
</evidence>
<keyword evidence="1" id="KW-0678">Repressor</keyword>
<evidence type="ECO:0000256" key="5">
    <source>
        <dbReference type="SAM" id="MobiDB-lite"/>
    </source>
</evidence>
<dbReference type="PRINTS" id="PR00040">
    <property type="entry name" value="HTHMERR"/>
</dbReference>
<feature type="domain" description="HTH merR-type" evidence="6">
    <location>
        <begin position="1"/>
        <end position="68"/>
    </location>
</feature>
<sequence>MQISELAQQASVSVHALRHYERLGLIRPDRRANGYRDYPARMRREVVFIAMSRQLGFSLPQIALRLDEYRAGTLGIEDMVQALQERVDAIDQQIAALQSQKSTVQAHQAWLRNPLRQQPSRSPSAARQTRSVPATTPARPWPRVRGPAARKP</sequence>